<dbReference type="EMBL" id="SMKP01000102">
    <property type="protein sequence ID" value="TDD16609.1"/>
    <property type="molecule type" value="Genomic_DNA"/>
</dbReference>
<keyword evidence="1" id="KW-1133">Transmembrane helix</keyword>
<keyword evidence="3" id="KW-1185">Reference proteome</keyword>
<feature type="transmembrane region" description="Helical" evidence="1">
    <location>
        <begin position="16"/>
        <end position="38"/>
    </location>
</feature>
<keyword evidence="1" id="KW-0812">Transmembrane</keyword>
<evidence type="ECO:0000256" key="1">
    <source>
        <dbReference type="SAM" id="Phobius"/>
    </source>
</evidence>
<comment type="caution">
    <text evidence="2">The sequence shown here is derived from an EMBL/GenBank/DDBJ whole genome shotgun (WGS) entry which is preliminary data.</text>
</comment>
<dbReference type="AlphaFoldDB" id="A0A4R4WCN0"/>
<reference evidence="2 3" key="1">
    <citation type="submission" date="2019-03" db="EMBL/GenBank/DDBJ databases">
        <title>Draft genome sequences of novel Actinobacteria.</title>
        <authorList>
            <person name="Sahin N."/>
            <person name="Ay H."/>
            <person name="Saygin H."/>
        </authorList>
    </citation>
    <scope>NUCLEOTIDE SEQUENCE [LARGE SCALE GENOMIC DNA]</scope>
    <source>
        <strain evidence="2 3">KC712</strain>
    </source>
</reference>
<feature type="transmembrane region" description="Helical" evidence="1">
    <location>
        <begin position="85"/>
        <end position="105"/>
    </location>
</feature>
<dbReference type="Proteomes" id="UP000294543">
    <property type="component" value="Unassembled WGS sequence"/>
</dbReference>
<evidence type="ECO:0000313" key="2">
    <source>
        <dbReference type="EMBL" id="TDD16609.1"/>
    </source>
</evidence>
<organism evidence="2 3">
    <name type="scientific">Nonomuraea diastatica</name>
    <dbReference type="NCBI Taxonomy" id="1848329"/>
    <lineage>
        <taxon>Bacteria</taxon>
        <taxon>Bacillati</taxon>
        <taxon>Actinomycetota</taxon>
        <taxon>Actinomycetes</taxon>
        <taxon>Streptosporangiales</taxon>
        <taxon>Streptosporangiaceae</taxon>
        <taxon>Nonomuraea</taxon>
    </lineage>
</organism>
<dbReference type="RefSeq" id="WP_132514192.1">
    <property type="nucleotide sequence ID" value="NZ_SMKP01000102.1"/>
</dbReference>
<name>A0A4R4WCN0_9ACTN</name>
<accession>A0A4R4WCN0</accession>
<proteinExistence type="predicted"/>
<evidence type="ECO:0008006" key="4">
    <source>
        <dbReference type="Google" id="ProtNLM"/>
    </source>
</evidence>
<feature type="transmembrane region" description="Helical" evidence="1">
    <location>
        <begin position="50"/>
        <end position="73"/>
    </location>
</feature>
<dbReference type="OrthoDB" id="5007251at2"/>
<evidence type="ECO:0000313" key="3">
    <source>
        <dbReference type="Proteomes" id="UP000294543"/>
    </source>
</evidence>
<keyword evidence="1" id="KW-0472">Membrane</keyword>
<feature type="transmembrane region" description="Helical" evidence="1">
    <location>
        <begin position="117"/>
        <end position="133"/>
    </location>
</feature>
<gene>
    <name evidence="2" type="ORF">E1294_30730</name>
</gene>
<sequence length="142" mass="14959">MTQAPTLRPRSTATKAVGYLAAGTATGLATAHLTIYTIGYLSTPDTPVSAYLLGGVAIAVMALVFAGAALALTRTSGPQRWRRTLLALCWTAALLLTLQTLMITLGEPGLLIQPAGPGPWSLIGGPAFAVFAWRSRRRRPRT</sequence>
<protein>
    <recommendedName>
        <fullName evidence="4">DUF423 domain-containing protein</fullName>
    </recommendedName>
</protein>